<evidence type="ECO:0000313" key="1">
    <source>
        <dbReference type="EMBL" id="KAI5653339.1"/>
    </source>
</evidence>
<name>A0ACB9ZZJ7_CATRO</name>
<evidence type="ECO:0000313" key="2">
    <source>
        <dbReference type="Proteomes" id="UP001060085"/>
    </source>
</evidence>
<accession>A0ACB9ZZJ7</accession>
<gene>
    <name evidence="1" type="ORF">M9H77_30526</name>
</gene>
<protein>
    <submittedName>
        <fullName evidence="1">Uncharacterized protein</fullName>
    </submittedName>
</protein>
<dbReference type="EMBL" id="CM044707">
    <property type="protein sequence ID" value="KAI5653339.1"/>
    <property type="molecule type" value="Genomic_DNA"/>
</dbReference>
<reference evidence="2" key="1">
    <citation type="journal article" date="2023" name="Nat. Plants">
        <title>Single-cell RNA sequencing provides a high-resolution roadmap for understanding the multicellular compartmentation of specialized metabolism.</title>
        <authorList>
            <person name="Sun S."/>
            <person name="Shen X."/>
            <person name="Li Y."/>
            <person name="Li Y."/>
            <person name="Wang S."/>
            <person name="Li R."/>
            <person name="Zhang H."/>
            <person name="Shen G."/>
            <person name="Guo B."/>
            <person name="Wei J."/>
            <person name="Xu J."/>
            <person name="St-Pierre B."/>
            <person name="Chen S."/>
            <person name="Sun C."/>
        </authorList>
    </citation>
    <scope>NUCLEOTIDE SEQUENCE [LARGE SCALE GENOMIC DNA]</scope>
</reference>
<dbReference type="Proteomes" id="UP001060085">
    <property type="component" value="Linkage Group LG07"/>
</dbReference>
<organism evidence="1 2">
    <name type="scientific">Catharanthus roseus</name>
    <name type="common">Madagascar periwinkle</name>
    <name type="synonym">Vinca rosea</name>
    <dbReference type="NCBI Taxonomy" id="4058"/>
    <lineage>
        <taxon>Eukaryota</taxon>
        <taxon>Viridiplantae</taxon>
        <taxon>Streptophyta</taxon>
        <taxon>Embryophyta</taxon>
        <taxon>Tracheophyta</taxon>
        <taxon>Spermatophyta</taxon>
        <taxon>Magnoliopsida</taxon>
        <taxon>eudicotyledons</taxon>
        <taxon>Gunneridae</taxon>
        <taxon>Pentapetalae</taxon>
        <taxon>asterids</taxon>
        <taxon>lamiids</taxon>
        <taxon>Gentianales</taxon>
        <taxon>Apocynaceae</taxon>
        <taxon>Rauvolfioideae</taxon>
        <taxon>Vinceae</taxon>
        <taxon>Catharanthinae</taxon>
        <taxon>Catharanthus</taxon>
    </lineage>
</organism>
<comment type="caution">
    <text evidence="1">The sequence shown here is derived from an EMBL/GenBank/DDBJ whole genome shotgun (WGS) entry which is preliminary data.</text>
</comment>
<keyword evidence="2" id="KW-1185">Reference proteome</keyword>
<sequence>MVPKPQASTYKSWLKKEDTPKMAFKNHSKPKVEEKGRLITNPTRASWKGLKAKKGCKLFSKSSISKDQIREHIGVKHWLSLQRGHPIVDGKPAHTVAGRLLPAILLEKVTYCARNEFSRLDVGFFMKEVILERCGVKSTCN</sequence>
<proteinExistence type="predicted"/>